<comment type="caution">
    <text evidence="3">The sequence shown here is derived from an EMBL/GenBank/DDBJ whole genome shotgun (WGS) entry which is preliminary data.</text>
</comment>
<accession>A0A318STN5</accession>
<dbReference type="Pfam" id="PF13649">
    <property type="entry name" value="Methyltransf_25"/>
    <property type="match status" value="1"/>
</dbReference>
<dbReference type="EMBL" id="QJTE01000002">
    <property type="protein sequence ID" value="PYE84822.1"/>
    <property type="molecule type" value="Genomic_DNA"/>
</dbReference>
<dbReference type="Proteomes" id="UP000248311">
    <property type="component" value="Unassembled WGS sequence"/>
</dbReference>
<proteinExistence type="predicted"/>
<keyword evidence="3" id="KW-0489">Methyltransferase</keyword>
<dbReference type="InterPro" id="IPR029063">
    <property type="entry name" value="SAM-dependent_MTases_sf"/>
</dbReference>
<dbReference type="RefSeq" id="WP_110813870.1">
    <property type="nucleotide sequence ID" value="NZ_QJTE01000002.1"/>
</dbReference>
<reference evidence="3 4" key="1">
    <citation type="submission" date="2018-06" db="EMBL/GenBank/DDBJ databases">
        <title>Genomic Encyclopedia of Type Strains, Phase III (KMG-III): the genomes of soil and plant-associated and newly described type strains.</title>
        <authorList>
            <person name="Whitman W."/>
        </authorList>
    </citation>
    <scope>NUCLEOTIDE SEQUENCE [LARGE SCALE GENOMIC DNA]</scope>
    <source>
        <strain evidence="3 4">CECT 9025</strain>
    </source>
</reference>
<gene>
    <name evidence="3" type="ORF">DFP88_102625</name>
</gene>
<dbReference type="AlphaFoldDB" id="A0A318STN5"/>
<name>A0A318STN5_9RHOB</name>
<protein>
    <submittedName>
        <fullName evidence="3">Methyltransferase family protein</fullName>
    </submittedName>
</protein>
<evidence type="ECO:0000259" key="2">
    <source>
        <dbReference type="Pfam" id="PF13649"/>
    </source>
</evidence>
<dbReference type="GO" id="GO:0032259">
    <property type="term" value="P:methylation"/>
    <property type="evidence" value="ECO:0007669"/>
    <property type="project" value="UniProtKB-KW"/>
</dbReference>
<dbReference type="SUPFAM" id="SSF53335">
    <property type="entry name" value="S-adenosyl-L-methionine-dependent methyltransferases"/>
    <property type="match status" value="1"/>
</dbReference>
<dbReference type="GO" id="GO:0008168">
    <property type="term" value="F:methyltransferase activity"/>
    <property type="evidence" value="ECO:0007669"/>
    <property type="project" value="UniProtKB-KW"/>
</dbReference>
<evidence type="ECO:0000313" key="3">
    <source>
        <dbReference type="EMBL" id="PYE84822.1"/>
    </source>
</evidence>
<feature type="region of interest" description="Disordered" evidence="1">
    <location>
        <begin position="1"/>
        <end position="26"/>
    </location>
</feature>
<keyword evidence="3" id="KW-0808">Transferase</keyword>
<organism evidence="3 4">
    <name type="scientific">Pseudoroseicyclus aestuarii</name>
    <dbReference type="NCBI Taxonomy" id="1795041"/>
    <lineage>
        <taxon>Bacteria</taxon>
        <taxon>Pseudomonadati</taxon>
        <taxon>Pseudomonadota</taxon>
        <taxon>Alphaproteobacteria</taxon>
        <taxon>Rhodobacterales</taxon>
        <taxon>Paracoccaceae</taxon>
        <taxon>Pseudoroseicyclus</taxon>
    </lineage>
</organism>
<keyword evidence="4" id="KW-1185">Reference proteome</keyword>
<sequence length="230" mass="24446">MASLAARRLTPERLDDLPPSDPAARASRRDLRRINALMAQGKIGADLVRAHAATPPRRIADLGCGDGTGALRLLRRLGRAPEGGTLVLTDRQPVVTSAALDPLAALGWQVDVVAADVFDYLDAGGRHDLIVTNLFLHHFEGPELTRLLHAVAGASDLFVATEPLRSRLALWPSALLGLIGANGVTRHDARVSVEAGFRGQEMSDLWPGTPLAEGRRGAFTQGFAGRGLHG</sequence>
<dbReference type="Gene3D" id="3.40.50.150">
    <property type="entry name" value="Vaccinia Virus protein VP39"/>
    <property type="match status" value="1"/>
</dbReference>
<feature type="domain" description="Methyltransferase" evidence="2">
    <location>
        <begin position="59"/>
        <end position="152"/>
    </location>
</feature>
<dbReference type="OrthoDB" id="9800454at2"/>
<dbReference type="CDD" id="cd02440">
    <property type="entry name" value="AdoMet_MTases"/>
    <property type="match status" value="1"/>
</dbReference>
<dbReference type="InterPro" id="IPR041698">
    <property type="entry name" value="Methyltransf_25"/>
</dbReference>
<evidence type="ECO:0000256" key="1">
    <source>
        <dbReference type="SAM" id="MobiDB-lite"/>
    </source>
</evidence>
<evidence type="ECO:0000313" key="4">
    <source>
        <dbReference type="Proteomes" id="UP000248311"/>
    </source>
</evidence>